<comment type="caution">
    <text evidence="6">The sequence shown here is derived from an EMBL/GenBank/DDBJ whole genome shotgun (WGS) entry which is preliminary data.</text>
</comment>
<dbReference type="InterPro" id="IPR005119">
    <property type="entry name" value="LysR_subst-bd"/>
</dbReference>
<dbReference type="FunFam" id="1.10.10.10:FF:000001">
    <property type="entry name" value="LysR family transcriptional regulator"/>
    <property type="match status" value="1"/>
</dbReference>
<keyword evidence="3" id="KW-0238">DNA-binding</keyword>
<evidence type="ECO:0000256" key="2">
    <source>
        <dbReference type="ARBA" id="ARBA00023015"/>
    </source>
</evidence>
<keyword evidence="4" id="KW-0804">Transcription</keyword>
<comment type="similarity">
    <text evidence="1">Belongs to the LysR transcriptional regulatory family.</text>
</comment>
<dbReference type="RefSeq" id="WP_068664718.1">
    <property type="nucleotide sequence ID" value="NZ_LYPB01000068.1"/>
</dbReference>
<dbReference type="STRING" id="1850517.A8708_05975"/>
<dbReference type="PROSITE" id="PS50931">
    <property type="entry name" value="HTH_LYSR"/>
    <property type="match status" value="1"/>
</dbReference>
<proteinExistence type="inferred from homology"/>
<evidence type="ECO:0000256" key="1">
    <source>
        <dbReference type="ARBA" id="ARBA00009437"/>
    </source>
</evidence>
<evidence type="ECO:0000313" key="6">
    <source>
        <dbReference type="EMBL" id="OAS18152.1"/>
    </source>
</evidence>
<dbReference type="PANTHER" id="PTHR30419:SF28">
    <property type="entry name" value="HTH-TYPE TRANSCRIPTIONAL REGULATOR BSDA"/>
    <property type="match status" value="1"/>
</dbReference>
<dbReference type="SUPFAM" id="SSF46785">
    <property type="entry name" value="Winged helix' DNA-binding domain"/>
    <property type="match status" value="1"/>
</dbReference>
<dbReference type="CDD" id="cd08434">
    <property type="entry name" value="PBP2_GltC_like"/>
    <property type="match status" value="1"/>
</dbReference>
<dbReference type="Pfam" id="PF03466">
    <property type="entry name" value="LysR_substrate"/>
    <property type="match status" value="1"/>
</dbReference>
<reference evidence="6 7" key="1">
    <citation type="submission" date="2016-05" db="EMBL/GenBank/DDBJ databases">
        <title>Paenibacillus sp. 1ZS3-15 nov., isolated from the rhizosphere soil.</title>
        <authorList>
            <person name="Zhang X.X."/>
            <person name="Zhang J."/>
        </authorList>
    </citation>
    <scope>NUCLEOTIDE SEQUENCE [LARGE SCALE GENOMIC DNA]</scope>
    <source>
        <strain evidence="6 7">1ZS3-15</strain>
    </source>
</reference>
<protein>
    <submittedName>
        <fullName evidence="6">LysR family transcriptional regulator</fullName>
    </submittedName>
</protein>
<dbReference type="GO" id="GO:0003700">
    <property type="term" value="F:DNA-binding transcription factor activity"/>
    <property type="evidence" value="ECO:0007669"/>
    <property type="project" value="InterPro"/>
</dbReference>
<dbReference type="Proteomes" id="UP000078454">
    <property type="component" value="Unassembled WGS sequence"/>
</dbReference>
<evidence type="ECO:0000256" key="3">
    <source>
        <dbReference type="ARBA" id="ARBA00023125"/>
    </source>
</evidence>
<dbReference type="EMBL" id="LYPB01000068">
    <property type="protein sequence ID" value="OAS18152.1"/>
    <property type="molecule type" value="Genomic_DNA"/>
</dbReference>
<dbReference type="InterPro" id="IPR050950">
    <property type="entry name" value="HTH-type_LysR_regulators"/>
</dbReference>
<dbReference type="AlphaFoldDB" id="A0A198AAF9"/>
<dbReference type="InterPro" id="IPR036390">
    <property type="entry name" value="WH_DNA-bd_sf"/>
</dbReference>
<evidence type="ECO:0000259" key="5">
    <source>
        <dbReference type="PROSITE" id="PS50931"/>
    </source>
</evidence>
<dbReference type="GO" id="GO:0003677">
    <property type="term" value="F:DNA binding"/>
    <property type="evidence" value="ECO:0007669"/>
    <property type="project" value="UniProtKB-KW"/>
</dbReference>
<evidence type="ECO:0000313" key="7">
    <source>
        <dbReference type="Proteomes" id="UP000078454"/>
    </source>
</evidence>
<dbReference type="Gene3D" id="3.40.190.290">
    <property type="match status" value="1"/>
</dbReference>
<dbReference type="PANTHER" id="PTHR30419">
    <property type="entry name" value="HTH-TYPE TRANSCRIPTIONAL REGULATOR YBHD"/>
    <property type="match status" value="1"/>
</dbReference>
<dbReference type="SUPFAM" id="SSF53850">
    <property type="entry name" value="Periplasmic binding protein-like II"/>
    <property type="match status" value="1"/>
</dbReference>
<keyword evidence="7" id="KW-1185">Reference proteome</keyword>
<dbReference type="GO" id="GO:0005829">
    <property type="term" value="C:cytosol"/>
    <property type="evidence" value="ECO:0007669"/>
    <property type="project" value="TreeGrafter"/>
</dbReference>
<name>A0A198AAF9_9BACL</name>
<gene>
    <name evidence="6" type="ORF">A8708_05975</name>
</gene>
<dbReference type="Pfam" id="PF00126">
    <property type="entry name" value="HTH_1"/>
    <property type="match status" value="1"/>
</dbReference>
<dbReference type="InterPro" id="IPR036388">
    <property type="entry name" value="WH-like_DNA-bd_sf"/>
</dbReference>
<dbReference type="OrthoDB" id="9803735at2"/>
<keyword evidence="2" id="KW-0805">Transcription regulation</keyword>
<dbReference type="PRINTS" id="PR00039">
    <property type="entry name" value="HTHLYSR"/>
</dbReference>
<accession>A0A198AAF9</accession>
<organism evidence="6 7">
    <name type="scientific">Paenibacillus oryzisoli</name>
    <dbReference type="NCBI Taxonomy" id="1850517"/>
    <lineage>
        <taxon>Bacteria</taxon>
        <taxon>Bacillati</taxon>
        <taxon>Bacillota</taxon>
        <taxon>Bacilli</taxon>
        <taxon>Bacillales</taxon>
        <taxon>Paenibacillaceae</taxon>
        <taxon>Paenibacillus</taxon>
    </lineage>
</organism>
<dbReference type="InterPro" id="IPR000847">
    <property type="entry name" value="LysR_HTH_N"/>
</dbReference>
<dbReference type="Gene3D" id="1.10.10.10">
    <property type="entry name" value="Winged helix-like DNA-binding domain superfamily/Winged helix DNA-binding domain"/>
    <property type="match status" value="1"/>
</dbReference>
<sequence length="300" mass="34474">MEWQQLEYFHTLAQVQHYTLAAGKLSLSQPALSRSIAKLEQELGIPLFDKQGRGVVLNAYGRMFQARISRILHEMTEAKREIFELENPEYGQISLAFLKSLGIRYVPYFVRSFLDRYPQVDFQLFQNSTQSMLEQLEYGSLDFCLSSMTETSSRIEWKQLWTEEMFIFVPNRHPLAHKQSITLRELSAEKFVVLKKGYSSRTVFDRLFSQLELSPIIAFEGEEASSIIGFVEAHLGITLLPQIAGMNMTNIARLSITDIPCERVIGLAWKKDKHLAPAACRFRDFLIDTCSTLDPADLQF</sequence>
<evidence type="ECO:0000256" key="4">
    <source>
        <dbReference type="ARBA" id="ARBA00023163"/>
    </source>
</evidence>
<feature type="domain" description="HTH lysR-type" evidence="5">
    <location>
        <begin position="1"/>
        <end position="58"/>
    </location>
</feature>